<evidence type="ECO:0000259" key="5">
    <source>
        <dbReference type="PROSITE" id="PS00498"/>
    </source>
</evidence>
<dbReference type="Gene3D" id="1.10.1280.10">
    <property type="entry name" value="Di-copper center containing domain from catechol oxidase"/>
    <property type="match status" value="1"/>
</dbReference>
<evidence type="ECO:0000313" key="6">
    <source>
        <dbReference type="EMBL" id="AEY94428.2"/>
    </source>
</evidence>
<dbReference type="InterPro" id="IPR008922">
    <property type="entry name" value="Di-copper_centre_dom_sf"/>
</dbReference>
<dbReference type="PANTHER" id="PTHR11474">
    <property type="entry name" value="TYROSINASE FAMILY MEMBER"/>
    <property type="match status" value="1"/>
</dbReference>
<feature type="signal peptide" evidence="4">
    <location>
        <begin position="1"/>
        <end position="19"/>
    </location>
</feature>
<evidence type="ECO:0000256" key="3">
    <source>
        <dbReference type="SAM" id="MobiDB-lite"/>
    </source>
</evidence>
<accession>H6U5Z7</accession>
<proteinExistence type="evidence at transcript level"/>
<dbReference type="GO" id="GO:0046872">
    <property type="term" value="F:metal ion binding"/>
    <property type="evidence" value="ECO:0007669"/>
    <property type="project" value="UniProtKB-KW"/>
</dbReference>
<dbReference type="PRINTS" id="PR00092">
    <property type="entry name" value="TYROSINASE"/>
</dbReference>
<reference evidence="6" key="1">
    <citation type="journal article" date="2012" name="J. Exp. Biol.">
        <title>Localization of the bioadhesive precursors of the sandcastle worm, Phragmatopoma californica (Fewkes).</title>
        <authorList>
            <person name="Wang C.S."/>
            <person name="Stewart R.J."/>
        </authorList>
    </citation>
    <scope>NUCLEOTIDE SEQUENCE</scope>
</reference>
<name>H6U5Z7_PHRCA</name>
<dbReference type="Pfam" id="PF00264">
    <property type="entry name" value="Tyrosinase"/>
    <property type="match status" value="1"/>
</dbReference>
<dbReference type="PANTHER" id="PTHR11474:SF126">
    <property type="entry name" value="TYROSINASE-LIKE PROTEIN TYR-1-RELATED"/>
    <property type="match status" value="1"/>
</dbReference>
<dbReference type="InterPro" id="IPR050316">
    <property type="entry name" value="Tyrosinase/Hemocyanin"/>
</dbReference>
<keyword evidence="2" id="KW-0186">Copper</keyword>
<dbReference type="AlphaFoldDB" id="H6U5Z7"/>
<reference evidence="6" key="2">
    <citation type="submission" date="2013-02" db="EMBL/GenBank/DDBJ databases">
        <authorList>
            <person name="Wang C.S."/>
        </authorList>
    </citation>
    <scope>NUCLEOTIDE SEQUENCE</scope>
</reference>
<feature type="region of interest" description="Disordered" evidence="3">
    <location>
        <begin position="59"/>
        <end position="93"/>
    </location>
</feature>
<dbReference type="SUPFAM" id="SSF48056">
    <property type="entry name" value="Di-copper centre-containing domain"/>
    <property type="match status" value="1"/>
</dbReference>
<keyword evidence="1" id="KW-0479">Metal-binding</keyword>
<feature type="domain" description="Tyrosinase copper-binding" evidence="5">
    <location>
        <begin position="298"/>
        <end position="309"/>
    </location>
</feature>
<evidence type="ECO:0000256" key="4">
    <source>
        <dbReference type="SAM" id="SignalP"/>
    </source>
</evidence>
<feature type="compositionally biased region" description="Basic residues" evidence="3">
    <location>
        <begin position="66"/>
        <end position="76"/>
    </location>
</feature>
<dbReference type="GO" id="GO:0016491">
    <property type="term" value="F:oxidoreductase activity"/>
    <property type="evidence" value="ECO:0007669"/>
    <property type="project" value="InterPro"/>
</dbReference>
<sequence>MLFKIALLVLVCVFIIVTGFEDDETDLDKMKIMEEMIKEWKSDNDEIKFTPTQISYLNHLDNRGRGSGRGRGRGNVRGRGNGQGRGKGNNRSKRQYEYLPVRKAYRHLSDSERKDFHDAIYQLKHTFSDPTSDLSNYDLFVNLHRSNSAPYAHGGHAFAGWHRHCLYRFEKALQEINEDVTLCYLDTTMEYNVGDRLEDSAIFGPDTLGNADGKVVTGPFAHFKVLWETCLKNNRTSLSRNIQNDGRFFYSPADLRIFDTWNTFEEMNTLRPNFEAEHDGVHIGIGGHMLEIACAPFDPIFWLHHTFVDYLWWEIRQHQTTDPETEYPNGTRPGHGRDDPMSPFMLELDDGSEQPLTNIAGLSNSYTTEEYTYQQAPGRIVCSTYSDCRSKFLYCSGRRCRAKVREGGQLEGRSTVSCYCPPGFIPGRRRRGRQYYCRCRPR</sequence>
<dbReference type="EMBL" id="JN607213">
    <property type="protein sequence ID" value="AEY94428.2"/>
    <property type="molecule type" value="mRNA"/>
</dbReference>
<feature type="chain" id="PRO_5003607607" evidence="4">
    <location>
        <begin position="20"/>
        <end position="442"/>
    </location>
</feature>
<evidence type="ECO:0000256" key="2">
    <source>
        <dbReference type="ARBA" id="ARBA00023008"/>
    </source>
</evidence>
<feature type="compositionally biased region" description="Gly residues" evidence="3">
    <location>
        <begin position="77"/>
        <end position="87"/>
    </location>
</feature>
<keyword evidence="4" id="KW-0732">Signal</keyword>
<evidence type="ECO:0000256" key="1">
    <source>
        <dbReference type="ARBA" id="ARBA00022723"/>
    </source>
</evidence>
<organism evidence="6">
    <name type="scientific">Phragmatopoma californica</name>
    <name type="common">Sandcastle worm</name>
    <name type="synonym">Sabellaria californica</name>
    <dbReference type="NCBI Taxonomy" id="13208"/>
    <lineage>
        <taxon>Eukaryota</taxon>
        <taxon>Metazoa</taxon>
        <taxon>Spiralia</taxon>
        <taxon>Lophotrochozoa</taxon>
        <taxon>Annelida</taxon>
        <taxon>Polychaeta</taxon>
        <taxon>Sedentaria</taxon>
        <taxon>Canalipalpata</taxon>
        <taxon>Sabellida</taxon>
        <taxon>Sabellariidae</taxon>
        <taxon>Phragmatopoma</taxon>
    </lineage>
</organism>
<protein>
    <submittedName>
        <fullName evidence="6">Tyrosinase-like protein 1</fullName>
    </submittedName>
</protein>
<dbReference type="InterPro" id="IPR002227">
    <property type="entry name" value="Tyrosinase_Cu-bd"/>
</dbReference>
<dbReference type="PROSITE" id="PS00498">
    <property type="entry name" value="TYROSINASE_2"/>
    <property type="match status" value="1"/>
</dbReference>